<dbReference type="InterPro" id="IPR015637">
    <property type="entry name" value="MUG/TDG"/>
</dbReference>
<evidence type="ECO:0000256" key="15">
    <source>
        <dbReference type="ARBA" id="ARBA00066769"/>
    </source>
</evidence>
<dbReference type="FunFam" id="3.40.470.10:FF:000002">
    <property type="entry name" value="G/T mismatch-specific thymine DNA glycosylase"/>
    <property type="match status" value="1"/>
</dbReference>
<dbReference type="GO" id="GO:0004844">
    <property type="term" value="F:uracil DNA N-glycosylase activity"/>
    <property type="evidence" value="ECO:0007669"/>
    <property type="project" value="TreeGrafter"/>
</dbReference>
<dbReference type="PANTHER" id="PTHR12159">
    <property type="entry name" value="G/T AND G/U MISMATCH-SPECIFIC DNA GLYCOSYLASE"/>
    <property type="match status" value="1"/>
</dbReference>
<keyword evidence="9" id="KW-0804">Transcription</keyword>
<organism evidence="20 21">
    <name type="scientific">Megalurothrips usitatus</name>
    <name type="common">bean blossom thrips</name>
    <dbReference type="NCBI Taxonomy" id="439358"/>
    <lineage>
        <taxon>Eukaryota</taxon>
        <taxon>Metazoa</taxon>
        <taxon>Ecdysozoa</taxon>
        <taxon>Arthropoda</taxon>
        <taxon>Hexapoda</taxon>
        <taxon>Insecta</taxon>
        <taxon>Pterygota</taxon>
        <taxon>Neoptera</taxon>
        <taxon>Paraneoptera</taxon>
        <taxon>Thysanoptera</taxon>
        <taxon>Terebrantia</taxon>
        <taxon>Thripoidea</taxon>
        <taxon>Thripidae</taxon>
        <taxon>Megalurothrips</taxon>
    </lineage>
</organism>
<comment type="catalytic activity">
    <reaction evidence="12">
        <text>Hydrolyzes mismatched double-stranded DNA and polynucleotides, releasing free thymine.</text>
        <dbReference type="EC" id="3.2.2.29"/>
    </reaction>
</comment>
<keyword evidence="2" id="KW-1017">Isopeptide bond</keyword>
<evidence type="ECO:0000256" key="18">
    <source>
        <dbReference type="SAM" id="MobiDB-lite"/>
    </source>
</evidence>
<comment type="similarity">
    <text evidence="13">Belongs to the uracil-DNA glycosylase (UDG) superfamily. TDG/mug family.</text>
</comment>
<feature type="compositionally biased region" description="Basic residues" evidence="18">
    <location>
        <begin position="352"/>
        <end position="361"/>
    </location>
</feature>
<evidence type="ECO:0000256" key="1">
    <source>
        <dbReference type="ARBA" id="ARBA00004123"/>
    </source>
</evidence>
<keyword evidence="11" id="KW-0539">Nucleus</keyword>
<keyword evidence="21" id="KW-1185">Reference proteome</keyword>
<dbReference type="GO" id="GO:0003677">
    <property type="term" value="F:DNA binding"/>
    <property type="evidence" value="ECO:0007669"/>
    <property type="project" value="InterPro"/>
</dbReference>
<feature type="compositionally biased region" description="Low complexity" evidence="18">
    <location>
        <begin position="563"/>
        <end position="573"/>
    </location>
</feature>
<feature type="compositionally biased region" description="Gly residues" evidence="18">
    <location>
        <begin position="631"/>
        <end position="640"/>
    </location>
</feature>
<evidence type="ECO:0000256" key="4">
    <source>
        <dbReference type="ARBA" id="ARBA00022801"/>
    </source>
</evidence>
<dbReference type="GO" id="GO:0005654">
    <property type="term" value="C:nucleoplasm"/>
    <property type="evidence" value="ECO:0007669"/>
    <property type="project" value="UniProtKB-ARBA"/>
</dbReference>
<evidence type="ECO:0000256" key="2">
    <source>
        <dbReference type="ARBA" id="ARBA00022499"/>
    </source>
</evidence>
<dbReference type="InterPro" id="IPR017956">
    <property type="entry name" value="AT_hook_DNA-bd_motif"/>
</dbReference>
<dbReference type="Gene3D" id="3.40.470.10">
    <property type="entry name" value="Uracil-DNA glycosylase-like domain"/>
    <property type="match status" value="1"/>
</dbReference>
<feature type="compositionally biased region" description="Low complexity" evidence="18">
    <location>
        <begin position="455"/>
        <end position="482"/>
    </location>
</feature>
<dbReference type="GO" id="GO:0141016">
    <property type="term" value="F:G/T mismatch-specific thymine-DNA glycosylase activity"/>
    <property type="evidence" value="ECO:0007669"/>
    <property type="project" value="UniProtKB-EC"/>
</dbReference>
<reference evidence="20" key="1">
    <citation type="submission" date="2022-12" db="EMBL/GenBank/DDBJ databases">
        <title>Chromosome-level genome assembly of the bean flower thrips Megalurothrips usitatus.</title>
        <authorList>
            <person name="Ma L."/>
            <person name="Liu Q."/>
            <person name="Li H."/>
            <person name="Cai W."/>
        </authorList>
    </citation>
    <scope>NUCLEOTIDE SEQUENCE</scope>
    <source>
        <strain evidence="20">Cailab_2022a</strain>
    </source>
</reference>
<evidence type="ECO:0000256" key="12">
    <source>
        <dbReference type="ARBA" id="ARBA00052915"/>
    </source>
</evidence>
<sequence>MVPPASPRPRPSCPPPLPFPPLPTRSPASSARVGSISNVVRVAAAVREPHFIAPRSRGAFPHYFPRVLTPRCLLQIGINPGLFAAYKGHHYAGPGNHFWKCLYLSGLTPEPMTADDDYKLLNVGIGFTNMVERATKGSADLTRKEIKRGSQILLEKLQKFKPKIAVFNGKLIYEVFSGKKDFYFGRQPDFVDGTNTYMWVMPSSSARCAQLPRAADKVPFYAALKKFRDYLNGVVPEFDENEVVFTSSKLKHYYEPEIKDDPDESSQQQKPFGYPYPAAITNGDGSEAGAECKALVPVVKQEDGTVLPPDPQLPVKKKRGRPKKIRSDDPNEQPPPKKPTPRNTAPVDPNAPKKKRGRPKKIKDDGSNVAANNNMSNINSPMSYTTHMGMNQCHQSYSPSPFNSHNHMNHNQSIMPYNQSSSQSPLSVNNYHQSPLPHHYTHSPQPSSLTHSDLSSEISAAISSEHNLGSPSPHSPSLGPPSADFESAPSMGESGNKSLPLGVKPEPSVSDPQTDCGFHNITSSNESQSVSYQNYSSFSNSGDHQNHSQGHPHRQHHNGTPTHQSQHSHQQHSGYQPAMNNSDYEAKCISQDVAAKSLSGLESLVDQIPSIADSDGPSGVPVNEGADHYPGGQGGSGGSGHYVEEAGYLTNYSSHCGSGSANAHYPSSASAYSNPASGYNGGIRMNFSISSLANSSNSPGNSSPNTFSVTNMAQSYNSSNSYNMMGSMSHMESHHMMNRMYSSPNGGGNCDMSLAGGGSGGGGGGGGMGHYAYNQYSSGSGSYPGSPSTVPSPSTPGSTPGSAGSGGSGYYSPSHSLHMPSPSYPSPYSSGYGGSPYSMYTKSDLDMSSYGGSSF</sequence>
<feature type="compositionally biased region" description="Polar residues" evidence="18">
    <location>
        <begin position="384"/>
        <end position="433"/>
    </location>
</feature>
<feature type="region of interest" description="Disordered" evidence="18">
    <location>
        <begin position="303"/>
        <end position="580"/>
    </location>
</feature>
<feature type="region of interest" description="Disordered" evidence="18">
    <location>
        <begin position="609"/>
        <end position="640"/>
    </location>
</feature>
<evidence type="ECO:0000256" key="9">
    <source>
        <dbReference type="ARBA" id="ARBA00023163"/>
    </source>
</evidence>
<dbReference type="SMART" id="SM00384">
    <property type="entry name" value="AT_hook"/>
    <property type="match status" value="2"/>
</dbReference>
<evidence type="ECO:0000256" key="3">
    <source>
        <dbReference type="ARBA" id="ARBA00022763"/>
    </source>
</evidence>
<keyword evidence="10" id="KW-0234">DNA repair</keyword>
<dbReference type="EC" id="3.2.2.29" evidence="15"/>
<evidence type="ECO:0000256" key="13">
    <source>
        <dbReference type="ARBA" id="ARBA00061261"/>
    </source>
</evidence>
<keyword evidence="8" id="KW-0010">Activator</keyword>
<evidence type="ECO:0000259" key="19">
    <source>
        <dbReference type="Pfam" id="PF03167"/>
    </source>
</evidence>
<gene>
    <name evidence="20" type="ORF">ONE63_005710</name>
</gene>
<dbReference type="Pfam" id="PF03167">
    <property type="entry name" value="UDG"/>
    <property type="match status" value="1"/>
</dbReference>
<dbReference type="InterPro" id="IPR036895">
    <property type="entry name" value="Uracil-DNA_glycosylase-like_sf"/>
</dbReference>
<evidence type="ECO:0000256" key="7">
    <source>
        <dbReference type="ARBA" id="ARBA00023015"/>
    </source>
</evidence>
<evidence type="ECO:0000313" key="20">
    <source>
        <dbReference type="EMBL" id="KAJ1530867.1"/>
    </source>
</evidence>
<dbReference type="PANTHER" id="PTHR12159:SF9">
    <property type="entry name" value="G_T MISMATCH-SPECIFIC THYMINE DNA GLYCOSYLASE"/>
    <property type="match status" value="1"/>
</dbReference>
<name>A0AAV7XYY2_9NEOP</name>
<dbReference type="GO" id="GO:0040029">
    <property type="term" value="P:epigenetic regulation of gene expression"/>
    <property type="evidence" value="ECO:0007669"/>
    <property type="project" value="UniProtKB-ARBA"/>
</dbReference>
<feature type="region of interest" description="Disordered" evidence="18">
    <location>
        <begin position="1"/>
        <end position="30"/>
    </location>
</feature>
<feature type="domain" description="Uracil-DNA glycosylase-like" evidence="19">
    <location>
        <begin position="73"/>
        <end position="224"/>
    </location>
</feature>
<comment type="caution">
    <text evidence="20">The sequence shown here is derived from an EMBL/GenBank/DDBJ whole genome shotgun (WGS) entry which is preliminary data.</text>
</comment>
<evidence type="ECO:0000256" key="6">
    <source>
        <dbReference type="ARBA" id="ARBA00022853"/>
    </source>
</evidence>
<dbReference type="EMBL" id="JAPTSV010000002">
    <property type="protein sequence ID" value="KAJ1530867.1"/>
    <property type="molecule type" value="Genomic_DNA"/>
</dbReference>
<evidence type="ECO:0000256" key="11">
    <source>
        <dbReference type="ARBA" id="ARBA00023242"/>
    </source>
</evidence>
<dbReference type="GO" id="GO:0006285">
    <property type="term" value="P:base-excision repair, AP site formation"/>
    <property type="evidence" value="ECO:0007669"/>
    <property type="project" value="InterPro"/>
</dbReference>
<dbReference type="Proteomes" id="UP001075354">
    <property type="component" value="Chromosome 2"/>
</dbReference>
<evidence type="ECO:0000256" key="17">
    <source>
        <dbReference type="ARBA" id="ARBA00083221"/>
    </source>
</evidence>
<feature type="compositionally biased region" description="Polar residues" evidence="18">
    <location>
        <begin position="520"/>
        <end position="549"/>
    </location>
</feature>
<feature type="region of interest" description="Disordered" evidence="18">
    <location>
        <begin position="256"/>
        <end position="285"/>
    </location>
</feature>
<dbReference type="InterPro" id="IPR005122">
    <property type="entry name" value="Uracil-DNA_glycosylase-like"/>
</dbReference>
<keyword evidence="3" id="KW-0227">DNA damage</keyword>
<keyword evidence="6" id="KW-0156">Chromatin regulator</keyword>
<comment type="subcellular location">
    <subcellularLocation>
        <location evidence="1">Nucleus</location>
    </subcellularLocation>
</comment>
<dbReference type="GO" id="GO:0032183">
    <property type="term" value="F:SUMO binding"/>
    <property type="evidence" value="ECO:0007669"/>
    <property type="project" value="UniProtKB-ARBA"/>
</dbReference>
<evidence type="ECO:0000256" key="16">
    <source>
        <dbReference type="ARBA" id="ARBA00071248"/>
    </source>
</evidence>
<feature type="compositionally biased region" description="Polar residues" evidence="18">
    <location>
        <begin position="442"/>
        <end position="453"/>
    </location>
</feature>
<dbReference type="CDD" id="cd10028">
    <property type="entry name" value="UDG-F2_TDG_MUG"/>
    <property type="match status" value="1"/>
</dbReference>
<feature type="compositionally biased region" description="Basic residues" evidence="18">
    <location>
        <begin position="315"/>
        <end position="324"/>
    </location>
</feature>
<feature type="compositionally biased region" description="Low complexity" evidence="18">
    <location>
        <begin position="367"/>
        <end position="383"/>
    </location>
</feature>
<feature type="region of interest" description="Disordered" evidence="18">
    <location>
        <begin position="780"/>
        <end position="816"/>
    </location>
</feature>
<keyword evidence="5" id="KW-0832">Ubl conjugation</keyword>
<evidence type="ECO:0000313" key="21">
    <source>
        <dbReference type="Proteomes" id="UP001075354"/>
    </source>
</evidence>
<feature type="compositionally biased region" description="Low complexity" evidence="18">
    <location>
        <begin position="780"/>
        <end position="802"/>
    </location>
</feature>
<evidence type="ECO:0000256" key="14">
    <source>
        <dbReference type="ARBA" id="ARBA00064519"/>
    </source>
</evidence>
<dbReference type="SUPFAM" id="SSF52141">
    <property type="entry name" value="Uracil-DNA glycosylase-like"/>
    <property type="match status" value="1"/>
</dbReference>
<feature type="compositionally biased region" description="Pro residues" evidence="18">
    <location>
        <begin position="1"/>
        <end position="24"/>
    </location>
</feature>
<evidence type="ECO:0000256" key="5">
    <source>
        <dbReference type="ARBA" id="ARBA00022843"/>
    </source>
</evidence>
<protein>
    <recommendedName>
        <fullName evidence="16">G/T mismatch-specific thymine DNA glycosylase</fullName>
        <ecNumber evidence="15">3.2.2.29</ecNumber>
    </recommendedName>
    <alternativeName>
        <fullName evidence="17">Thymine-DNA glycosylase</fullName>
    </alternativeName>
</protein>
<evidence type="ECO:0000256" key="10">
    <source>
        <dbReference type="ARBA" id="ARBA00023204"/>
    </source>
</evidence>
<evidence type="ECO:0000256" key="8">
    <source>
        <dbReference type="ARBA" id="ARBA00023159"/>
    </source>
</evidence>
<comment type="subunit">
    <text evidence="14">Homodimer. Interacts with AICDA and GADD45A.</text>
</comment>
<dbReference type="AlphaFoldDB" id="A0AAV7XYY2"/>
<accession>A0AAV7XYY2</accession>
<proteinExistence type="inferred from homology"/>
<keyword evidence="7" id="KW-0805">Transcription regulation</keyword>
<keyword evidence="4" id="KW-0378">Hydrolase</keyword>